<dbReference type="InterPro" id="IPR023563">
    <property type="entry name" value="Ribosomal_uL13_CS"/>
</dbReference>
<evidence type="ECO:0000256" key="1">
    <source>
        <dbReference type="ARBA" id="ARBA00006227"/>
    </source>
</evidence>
<dbReference type="PROSITE" id="PS00783">
    <property type="entry name" value="RIBOSOMAL_L13"/>
    <property type="match status" value="1"/>
</dbReference>
<comment type="subunit">
    <text evidence="4">Part of the 50S ribosomal subunit.</text>
</comment>
<dbReference type="SUPFAM" id="SSF52161">
    <property type="entry name" value="Ribosomal protein L13"/>
    <property type="match status" value="1"/>
</dbReference>
<proteinExistence type="inferred from homology"/>
<dbReference type="Proteomes" id="UP001320544">
    <property type="component" value="Chromosome"/>
</dbReference>
<dbReference type="HAMAP" id="MF_01366">
    <property type="entry name" value="Ribosomal_uL13"/>
    <property type="match status" value="1"/>
</dbReference>
<dbReference type="PANTHER" id="PTHR11545:SF2">
    <property type="entry name" value="LARGE RIBOSOMAL SUBUNIT PROTEIN UL13M"/>
    <property type="match status" value="1"/>
</dbReference>
<sequence>MRLQLLKTNTPQVGNRFSDRGSKQYGGNEVKTYYAKPNEVEREWVLIDAADQVLGRVATKAAHILKGKHKPQYTPHVDTGDFVVIINADKIRLTGNKAAAKEYYRHSGFPGGLKVESFEEAMAKHPERVIEHAVKGMLPKNTLGRAMGKKLKVYAGAEHPHMAQKPREIKMEDN</sequence>
<evidence type="ECO:0000313" key="8">
    <source>
        <dbReference type="Proteomes" id="UP001320544"/>
    </source>
</evidence>
<evidence type="ECO:0000313" key="7">
    <source>
        <dbReference type="EMBL" id="BDE95266.1"/>
    </source>
</evidence>
<dbReference type="GO" id="GO:0005840">
    <property type="term" value="C:ribosome"/>
    <property type="evidence" value="ECO:0007669"/>
    <property type="project" value="UniProtKB-KW"/>
</dbReference>
<dbReference type="InterPro" id="IPR036899">
    <property type="entry name" value="Ribosomal_uL13_sf"/>
</dbReference>
<dbReference type="PANTHER" id="PTHR11545">
    <property type="entry name" value="RIBOSOMAL PROTEIN L13"/>
    <property type="match status" value="1"/>
</dbReference>
<accession>A0ABN6MF55</accession>
<organism evidence="7 8">
    <name type="scientific">Raoultibacter timonensis</name>
    <dbReference type="NCBI Taxonomy" id="1907662"/>
    <lineage>
        <taxon>Bacteria</taxon>
        <taxon>Bacillati</taxon>
        <taxon>Actinomycetota</taxon>
        <taxon>Coriobacteriia</taxon>
        <taxon>Eggerthellales</taxon>
        <taxon>Eggerthellaceae</taxon>
        <taxon>Raoultibacter</taxon>
    </lineage>
</organism>
<comment type="similarity">
    <text evidence="1 4 5">Belongs to the universal ribosomal protein uL13 family.</text>
</comment>
<dbReference type="NCBIfam" id="TIGR01066">
    <property type="entry name" value="rplM_bact"/>
    <property type="match status" value="1"/>
</dbReference>
<name>A0ABN6MF55_9ACTN</name>
<evidence type="ECO:0000256" key="3">
    <source>
        <dbReference type="ARBA" id="ARBA00023274"/>
    </source>
</evidence>
<reference evidence="7 8" key="1">
    <citation type="submission" date="2022-01" db="EMBL/GenBank/DDBJ databases">
        <title>Novel bile acid biosynthetic pathways are enriched in the microbiome of centenarians.</title>
        <authorList>
            <person name="Sato Y."/>
            <person name="Atarashi K."/>
            <person name="Plichta R.D."/>
            <person name="Arai Y."/>
            <person name="Sasajima S."/>
            <person name="Kearney M.S."/>
            <person name="Suda W."/>
            <person name="Takeshita K."/>
            <person name="Sasaki T."/>
            <person name="Okamoto S."/>
            <person name="Skelly N.A."/>
            <person name="Okamura Y."/>
            <person name="Vlamakis H."/>
            <person name="Li Y."/>
            <person name="Tanoue T."/>
            <person name="Takei H."/>
            <person name="Nittono H."/>
            <person name="Narushima S."/>
            <person name="Irie J."/>
            <person name="Itoh H."/>
            <person name="Moriya K."/>
            <person name="Sugiura Y."/>
            <person name="Suematsu M."/>
            <person name="Moritoki N."/>
            <person name="Shibata S."/>
            <person name="Littman R.D."/>
            <person name="Fischbach A.M."/>
            <person name="Uwamino Y."/>
            <person name="Inoue T."/>
            <person name="Honda A."/>
            <person name="Hattori M."/>
            <person name="Murai T."/>
            <person name="Xavier J.R."/>
            <person name="Hirose N."/>
            <person name="Honda K."/>
        </authorList>
    </citation>
    <scope>NUCLEOTIDE SEQUENCE [LARGE SCALE GENOMIC DNA]</scope>
    <source>
        <strain evidence="7 8">CE91-St30</strain>
    </source>
</reference>
<evidence type="ECO:0000256" key="6">
    <source>
        <dbReference type="RuleBase" id="RU003878"/>
    </source>
</evidence>
<dbReference type="CDD" id="cd00392">
    <property type="entry name" value="Ribosomal_L13"/>
    <property type="match status" value="1"/>
</dbReference>
<keyword evidence="3 4" id="KW-0687">Ribonucleoprotein</keyword>
<evidence type="ECO:0000256" key="4">
    <source>
        <dbReference type="HAMAP-Rule" id="MF_01366"/>
    </source>
</evidence>
<gene>
    <name evidence="4 6 7" type="primary">rplM</name>
    <name evidence="7" type="ORF">CE91St30_05990</name>
</gene>
<comment type="function">
    <text evidence="4 6">This protein is one of the early assembly proteins of the 50S ribosomal subunit, although it is not seen to bind rRNA by itself. It is important during the early stages of 50S assembly.</text>
</comment>
<dbReference type="EMBL" id="AP025564">
    <property type="protein sequence ID" value="BDE95266.1"/>
    <property type="molecule type" value="Genomic_DNA"/>
</dbReference>
<dbReference type="InterPro" id="IPR005822">
    <property type="entry name" value="Ribosomal_uL13"/>
</dbReference>
<protein>
    <recommendedName>
        <fullName evidence="4">Large ribosomal subunit protein uL13</fullName>
    </recommendedName>
</protein>
<keyword evidence="8" id="KW-1185">Reference proteome</keyword>
<dbReference type="InterPro" id="IPR005823">
    <property type="entry name" value="Ribosomal_uL13_bac-type"/>
</dbReference>
<evidence type="ECO:0000256" key="5">
    <source>
        <dbReference type="RuleBase" id="RU003877"/>
    </source>
</evidence>
<dbReference type="Gene3D" id="3.90.1180.10">
    <property type="entry name" value="Ribosomal protein L13"/>
    <property type="match status" value="1"/>
</dbReference>
<evidence type="ECO:0000256" key="2">
    <source>
        <dbReference type="ARBA" id="ARBA00022980"/>
    </source>
</evidence>
<dbReference type="Pfam" id="PF00572">
    <property type="entry name" value="Ribosomal_L13"/>
    <property type="match status" value="1"/>
</dbReference>
<keyword evidence="2 4" id="KW-0689">Ribosomal protein</keyword>